<organism evidence="1">
    <name type="scientific">marine sediment metagenome</name>
    <dbReference type="NCBI Taxonomy" id="412755"/>
    <lineage>
        <taxon>unclassified sequences</taxon>
        <taxon>metagenomes</taxon>
        <taxon>ecological metagenomes</taxon>
    </lineage>
</organism>
<feature type="non-terminal residue" evidence="1">
    <location>
        <position position="1"/>
    </location>
</feature>
<reference evidence="1" key="1">
    <citation type="journal article" date="2014" name="Front. Microbiol.">
        <title>High frequency of phylogenetically diverse reductive dehalogenase-homologous genes in deep subseafloor sedimentary metagenomes.</title>
        <authorList>
            <person name="Kawai M."/>
            <person name="Futagami T."/>
            <person name="Toyoda A."/>
            <person name="Takaki Y."/>
            <person name="Nishi S."/>
            <person name="Hori S."/>
            <person name="Arai W."/>
            <person name="Tsubouchi T."/>
            <person name="Morono Y."/>
            <person name="Uchiyama I."/>
            <person name="Ito T."/>
            <person name="Fujiyama A."/>
            <person name="Inagaki F."/>
            <person name="Takami H."/>
        </authorList>
    </citation>
    <scope>NUCLEOTIDE SEQUENCE</scope>
    <source>
        <strain evidence="1">Expedition CK06-06</strain>
    </source>
</reference>
<accession>X0YW51</accession>
<sequence>ITQSEYDKKAYKLKQLQYDLDLKLKQHTEADEKFGITVNYLLNLASRAYELFESSKIEQKRQLINFLLSNLRLKGKTLLYDVNKPFDAILNANKCSGLAPRVGLEPTTLRLTAECSTIELPGIKDSNDMLL</sequence>
<proteinExistence type="predicted"/>
<name>X0YW51_9ZZZZ</name>
<comment type="caution">
    <text evidence="1">The sequence shown here is derived from an EMBL/GenBank/DDBJ whole genome shotgun (WGS) entry which is preliminary data.</text>
</comment>
<gene>
    <name evidence="1" type="ORF">S01H4_09974</name>
</gene>
<dbReference type="AlphaFoldDB" id="X0YW51"/>
<protein>
    <submittedName>
        <fullName evidence="1">Uncharacterized protein</fullName>
    </submittedName>
</protein>
<evidence type="ECO:0000313" key="1">
    <source>
        <dbReference type="EMBL" id="GAG60435.1"/>
    </source>
</evidence>
<dbReference type="EMBL" id="BART01003719">
    <property type="protein sequence ID" value="GAG60435.1"/>
    <property type="molecule type" value="Genomic_DNA"/>
</dbReference>